<sequence length="683" mass="73520">MTEAISRPRKIRTAVDIGGTFTDIFVQHGDGLITTAKYPTQSDPIEGVLAGMDRAGVAWKDVEFFSHGTTIATNALITRTFPKIALVTTEGFRDVIEIRRGDRESWDPYEEVGKPFVPRRHRLTVSERIGYDGEIIEPLDEASARDIARILKRREIETIAVCFINSFTNPVHENRMAEILAEELPGVAVTTSSDVLPEIFEYERFSTTVANAALVPIIGPYARTLEARLEESGYTNDVLLLHSGGGVMTPKMAEKYGARLAASGIAAGAIASRHIARQCGYENSIGFDMGGTSTDVSLTDNGVLGTTNMWSVEFGYPICFPSIEVLTIGAGGGSIAWLDDAGSLRNGPQSAGSDPGPACYGAAGELATNTDANLILGTIGKKLAGGVKELDVASAYAAVEKVATPLGLEVETAAQSIIKVANANMADAVRLISIRKGHDPRDFALVGFGGAGPLHVAYLAKELGIPTVIVPPHPGVTSAMGCMLVDVQHDITRMYLTDAANADLDHLAQTFEDLRDEGRQRLTAEHVNDADMVFEYYLDMRYNGQWRAIAVPVTMPFGGLDEVVATFHATHLKEHNYASDEAGVEIYRISVRAIGLTPRVDAKPAKLIDPADFTPVPTEIRQVLFPDETARQETPVYDRTDLPAGAVLSGPCIVDQLDSTTVVPPQTTARVDAWGNLILSQDV</sequence>
<dbReference type="GO" id="GO:0006749">
    <property type="term" value="P:glutathione metabolic process"/>
    <property type="evidence" value="ECO:0007669"/>
    <property type="project" value="TreeGrafter"/>
</dbReference>
<dbReference type="AlphaFoldDB" id="A0A2G3PVL5"/>
<evidence type="ECO:0000313" key="5">
    <source>
        <dbReference type="Proteomes" id="UP000225108"/>
    </source>
</evidence>
<evidence type="ECO:0000313" key="4">
    <source>
        <dbReference type="EMBL" id="PHV69082.1"/>
    </source>
</evidence>
<proteinExistence type="predicted"/>
<accession>A0A2G3PVL5</accession>
<dbReference type="PANTHER" id="PTHR11365">
    <property type="entry name" value="5-OXOPROLINASE RELATED"/>
    <property type="match status" value="1"/>
</dbReference>
<dbReference type="PANTHER" id="PTHR11365:SF23">
    <property type="entry name" value="HYPOTHETICAL 5-OXOPROLINASE (EUROFUNG)-RELATED"/>
    <property type="match status" value="1"/>
</dbReference>
<reference evidence="4 5" key="1">
    <citation type="submission" date="2017-10" db="EMBL/GenBank/DDBJ databases">
        <title>The draft genome sequence of Williamsia sp. BULT 1.1 isolated from the semi-arid grassland soils from South Africa.</title>
        <authorList>
            <person name="Kabwe M.H."/>
            <person name="Govender N."/>
            <person name="Mutseka Lunga P."/>
            <person name="Vikram S."/>
            <person name="Makhalanyane T.P."/>
        </authorList>
    </citation>
    <scope>NUCLEOTIDE SEQUENCE [LARGE SCALE GENOMIC DNA]</scope>
    <source>
        <strain evidence="4 5">BULT 1.1</strain>
    </source>
</reference>
<evidence type="ECO:0000259" key="3">
    <source>
        <dbReference type="Pfam" id="PF19278"/>
    </source>
</evidence>
<evidence type="ECO:0000259" key="2">
    <source>
        <dbReference type="Pfam" id="PF05378"/>
    </source>
</evidence>
<dbReference type="EMBL" id="PEBD01000002">
    <property type="protein sequence ID" value="PHV69082.1"/>
    <property type="molecule type" value="Genomic_DNA"/>
</dbReference>
<dbReference type="InterPro" id="IPR008040">
    <property type="entry name" value="Hydant_A_N"/>
</dbReference>
<dbReference type="GO" id="GO:0017168">
    <property type="term" value="F:5-oxoprolinase (ATP-hydrolyzing) activity"/>
    <property type="evidence" value="ECO:0007669"/>
    <property type="project" value="TreeGrafter"/>
</dbReference>
<dbReference type="InterPro" id="IPR045079">
    <property type="entry name" value="Oxoprolinase-like"/>
</dbReference>
<dbReference type="Pfam" id="PF19278">
    <property type="entry name" value="Hydant_A_C"/>
    <property type="match status" value="1"/>
</dbReference>
<feature type="domain" description="Hydantoinase A/oxoprolinase" evidence="1">
    <location>
        <begin position="204"/>
        <end position="490"/>
    </location>
</feature>
<dbReference type="InterPro" id="IPR049517">
    <property type="entry name" value="ACX-like_C"/>
</dbReference>
<name>A0A2G3PVL5_WILMA</name>
<dbReference type="Pfam" id="PF01968">
    <property type="entry name" value="Hydantoinase_A"/>
    <property type="match status" value="1"/>
</dbReference>
<dbReference type="RefSeq" id="WP_099380947.1">
    <property type="nucleotide sequence ID" value="NZ_PEBD01000002.1"/>
</dbReference>
<dbReference type="GO" id="GO:0005829">
    <property type="term" value="C:cytosol"/>
    <property type="evidence" value="ECO:0007669"/>
    <property type="project" value="TreeGrafter"/>
</dbReference>
<organism evidence="4 5">
    <name type="scientific">Williamsia marianensis</name>
    <dbReference type="NCBI Taxonomy" id="85044"/>
    <lineage>
        <taxon>Bacteria</taxon>
        <taxon>Bacillati</taxon>
        <taxon>Actinomycetota</taxon>
        <taxon>Actinomycetes</taxon>
        <taxon>Mycobacteriales</taxon>
        <taxon>Nocardiaceae</taxon>
        <taxon>Williamsia</taxon>
    </lineage>
</organism>
<dbReference type="SUPFAM" id="SSF53067">
    <property type="entry name" value="Actin-like ATPase domain"/>
    <property type="match status" value="1"/>
</dbReference>
<evidence type="ECO:0000259" key="1">
    <source>
        <dbReference type="Pfam" id="PF01968"/>
    </source>
</evidence>
<feature type="domain" description="Acetophenone carboxylase-like C-terminal" evidence="3">
    <location>
        <begin position="503"/>
        <end position="674"/>
    </location>
</feature>
<gene>
    <name evidence="4" type="ORF">CSW57_00145</name>
</gene>
<feature type="domain" description="Hydantoinase/oxoprolinase N-terminal" evidence="2">
    <location>
        <begin position="13"/>
        <end position="183"/>
    </location>
</feature>
<dbReference type="Proteomes" id="UP000225108">
    <property type="component" value="Unassembled WGS sequence"/>
</dbReference>
<dbReference type="Pfam" id="PF05378">
    <property type="entry name" value="Hydant_A_N"/>
    <property type="match status" value="1"/>
</dbReference>
<protein>
    <submittedName>
        <fullName evidence="4">Hydantoinase</fullName>
    </submittedName>
</protein>
<dbReference type="InterPro" id="IPR043129">
    <property type="entry name" value="ATPase_NBD"/>
</dbReference>
<dbReference type="InterPro" id="IPR002821">
    <property type="entry name" value="Hydantoinase_A"/>
</dbReference>
<comment type="caution">
    <text evidence="4">The sequence shown here is derived from an EMBL/GenBank/DDBJ whole genome shotgun (WGS) entry which is preliminary data.</text>
</comment>